<sequence>NDGAFIEKLIDDQPIVGLCDVRVSIYKGIFGISTLPVSSVLINPIFQKALDLRAWREVITAEKKAITTTPSKVMRKATEVTLPNIMDGTLADTQGALYKFKAKIVKVLNTDEPWYSSCKKCHKKVQVKQDTTTCPNCKIQNVEYEMRYSLRLEVCAREQRVRVTLFDAAQITIFMLIYPIVDISYRRKNEFNYSGKHAIEDEAVIIIADESKSLTPPTNTGKKSNALERHVLEDESPIIVEEPQLVRPRRKRCNKTNALHVLEDEAPNIVAEVQVVRLRTKRGKKYNVQQIHVVGEEAPNIVKDEQSVMPTTSRSKKINDEHLQIKTKFTKVES</sequence>
<name>A0A9J5WKH2_SOLCO</name>
<dbReference type="Proteomes" id="UP000824120">
    <property type="component" value="Chromosome 11"/>
</dbReference>
<protein>
    <recommendedName>
        <fullName evidence="1">Replication factor A C-terminal domain-containing protein</fullName>
    </recommendedName>
</protein>
<evidence type="ECO:0000259" key="1">
    <source>
        <dbReference type="Pfam" id="PF08646"/>
    </source>
</evidence>
<dbReference type="InterPro" id="IPR012340">
    <property type="entry name" value="NA-bd_OB-fold"/>
</dbReference>
<evidence type="ECO:0000313" key="3">
    <source>
        <dbReference type="Proteomes" id="UP000824120"/>
    </source>
</evidence>
<gene>
    <name evidence="2" type="ORF">H5410_056168</name>
</gene>
<feature type="domain" description="Replication factor A C-terminal" evidence="1">
    <location>
        <begin position="99"/>
        <end position="171"/>
    </location>
</feature>
<dbReference type="AlphaFoldDB" id="A0A9J5WKH2"/>
<evidence type="ECO:0000313" key="2">
    <source>
        <dbReference type="EMBL" id="KAG5576034.1"/>
    </source>
</evidence>
<proteinExistence type="predicted"/>
<organism evidence="2 3">
    <name type="scientific">Solanum commersonii</name>
    <name type="common">Commerson's wild potato</name>
    <name type="synonym">Commerson's nightshade</name>
    <dbReference type="NCBI Taxonomy" id="4109"/>
    <lineage>
        <taxon>Eukaryota</taxon>
        <taxon>Viridiplantae</taxon>
        <taxon>Streptophyta</taxon>
        <taxon>Embryophyta</taxon>
        <taxon>Tracheophyta</taxon>
        <taxon>Spermatophyta</taxon>
        <taxon>Magnoliopsida</taxon>
        <taxon>eudicotyledons</taxon>
        <taxon>Gunneridae</taxon>
        <taxon>Pentapetalae</taxon>
        <taxon>asterids</taxon>
        <taxon>lamiids</taxon>
        <taxon>Solanales</taxon>
        <taxon>Solanaceae</taxon>
        <taxon>Solanoideae</taxon>
        <taxon>Solaneae</taxon>
        <taxon>Solanum</taxon>
    </lineage>
</organism>
<dbReference type="EMBL" id="JACXVP010000011">
    <property type="protein sequence ID" value="KAG5576034.1"/>
    <property type="molecule type" value="Genomic_DNA"/>
</dbReference>
<dbReference type="InterPro" id="IPR013955">
    <property type="entry name" value="Rep_factor-A_C"/>
</dbReference>
<dbReference type="SUPFAM" id="SSF50249">
    <property type="entry name" value="Nucleic acid-binding proteins"/>
    <property type="match status" value="1"/>
</dbReference>
<dbReference type="Pfam" id="PF08646">
    <property type="entry name" value="Rep_fac-A_C"/>
    <property type="match status" value="1"/>
</dbReference>
<feature type="non-terminal residue" evidence="2">
    <location>
        <position position="334"/>
    </location>
</feature>
<reference evidence="2 3" key="1">
    <citation type="submission" date="2020-09" db="EMBL/GenBank/DDBJ databases">
        <title>De no assembly of potato wild relative species, Solanum commersonii.</title>
        <authorList>
            <person name="Cho K."/>
        </authorList>
    </citation>
    <scope>NUCLEOTIDE SEQUENCE [LARGE SCALE GENOMIC DNA]</scope>
    <source>
        <strain evidence="2">LZ3.2</strain>
        <tissue evidence="2">Leaf</tissue>
    </source>
</reference>
<accession>A0A9J5WKH2</accession>
<keyword evidence="3" id="KW-1185">Reference proteome</keyword>
<comment type="caution">
    <text evidence="2">The sequence shown here is derived from an EMBL/GenBank/DDBJ whole genome shotgun (WGS) entry which is preliminary data.</text>
</comment>
<dbReference type="OrthoDB" id="1931061at2759"/>
<dbReference type="Gene3D" id="2.40.50.140">
    <property type="entry name" value="Nucleic acid-binding proteins"/>
    <property type="match status" value="1"/>
</dbReference>